<dbReference type="Gramene" id="PVH48502">
    <property type="protein sequence ID" value="PVH48502"/>
    <property type="gene ID" value="PAHAL_4G343700"/>
</dbReference>
<dbReference type="Gene3D" id="1.25.40.20">
    <property type="entry name" value="Ankyrin repeat-containing domain"/>
    <property type="match status" value="3"/>
</dbReference>
<dbReference type="AlphaFoldDB" id="A0A2T8JF02"/>
<keyword evidence="6" id="KW-0677">Repeat</keyword>
<evidence type="ECO:0000256" key="1">
    <source>
        <dbReference type="ARBA" id="ARBA00000900"/>
    </source>
</evidence>
<comment type="pathway">
    <text evidence="2">Protein modification; protein ubiquitination.</text>
</comment>
<evidence type="ECO:0000256" key="13">
    <source>
        <dbReference type="SAM" id="MobiDB-lite"/>
    </source>
</evidence>
<dbReference type="EC" id="2.3.2.27" evidence="3"/>
<dbReference type="InterPro" id="IPR036770">
    <property type="entry name" value="Ankyrin_rpt-contain_sf"/>
</dbReference>
<dbReference type="Proteomes" id="UP000243499">
    <property type="component" value="Chromosome 4"/>
</dbReference>
<accession>A0A2T8JF02</accession>
<feature type="repeat" description="ANK" evidence="11">
    <location>
        <begin position="223"/>
        <end position="255"/>
    </location>
</feature>
<feature type="region of interest" description="Disordered" evidence="13">
    <location>
        <begin position="414"/>
        <end position="447"/>
    </location>
</feature>
<dbReference type="Pfam" id="PF24921">
    <property type="entry name" value="RING_XB3-XBAT31"/>
    <property type="match status" value="1"/>
</dbReference>
<dbReference type="PANTHER" id="PTHR24161:SF85">
    <property type="entry name" value="PALMITOYLTRANSFERASE HIP14"/>
    <property type="match status" value="1"/>
</dbReference>
<dbReference type="PROSITE" id="PS50089">
    <property type="entry name" value="ZF_RING_2"/>
    <property type="match status" value="1"/>
</dbReference>
<dbReference type="Pfam" id="PF12796">
    <property type="entry name" value="Ank_2"/>
    <property type="match status" value="1"/>
</dbReference>
<keyword evidence="9" id="KW-0862">Zinc</keyword>
<evidence type="ECO:0000256" key="12">
    <source>
        <dbReference type="PROSITE-ProRule" id="PRU00175"/>
    </source>
</evidence>
<evidence type="ECO:0000256" key="6">
    <source>
        <dbReference type="ARBA" id="ARBA00022737"/>
    </source>
</evidence>
<evidence type="ECO:0000259" key="14">
    <source>
        <dbReference type="PROSITE" id="PS50089"/>
    </source>
</evidence>
<organism evidence="15">
    <name type="scientific">Panicum hallii</name>
    <dbReference type="NCBI Taxonomy" id="206008"/>
    <lineage>
        <taxon>Eukaryota</taxon>
        <taxon>Viridiplantae</taxon>
        <taxon>Streptophyta</taxon>
        <taxon>Embryophyta</taxon>
        <taxon>Tracheophyta</taxon>
        <taxon>Spermatophyta</taxon>
        <taxon>Magnoliopsida</taxon>
        <taxon>Liliopsida</taxon>
        <taxon>Poales</taxon>
        <taxon>Poaceae</taxon>
        <taxon>PACMAD clade</taxon>
        <taxon>Panicoideae</taxon>
        <taxon>Panicodae</taxon>
        <taxon>Paniceae</taxon>
        <taxon>Panicinae</taxon>
        <taxon>Panicum</taxon>
        <taxon>Panicum sect. Panicum</taxon>
    </lineage>
</organism>
<evidence type="ECO:0000256" key="10">
    <source>
        <dbReference type="ARBA" id="ARBA00023043"/>
    </source>
</evidence>
<dbReference type="Gene3D" id="3.30.40.10">
    <property type="entry name" value="Zinc/RING finger domain, C3HC4 (zinc finger)"/>
    <property type="match status" value="1"/>
</dbReference>
<keyword evidence="8" id="KW-0833">Ubl conjugation pathway</keyword>
<protein>
    <recommendedName>
        <fullName evidence="3">RING-type E3 ubiquitin transferase</fullName>
        <ecNumber evidence="3">2.3.2.27</ecNumber>
    </recommendedName>
</protein>
<keyword evidence="10 11" id="KW-0040">ANK repeat</keyword>
<keyword evidence="5" id="KW-0479">Metal-binding</keyword>
<dbReference type="InterPro" id="IPR056760">
    <property type="entry name" value="RING_XB3-like"/>
</dbReference>
<proteinExistence type="predicted"/>
<dbReference type="Pfam" id="PF00023">
    <property type="entry name" value="Ank"/>
    <property type="match status" value="2"/>
</dbReference>
<evidence type="ECO:0000256" key="7">
    <source>
        <dbReference type="ARBA" id="ARBA00022771"/>
    </source>
</evidence>
<keyword evidence="7 12" id="KW-0863">Zinc-finger</keyword>
<feature type="repeat" description="ANK" evidence="11">
    <location>
        <begin position="44"/>
        <end position="76"/>
    </location>
</feature>
<sequence>MGNALGCAGLGERLAAAARDGDAAEVRRLLEANPGLARCAAFGSLNSPLHLAAAKGHHEIATLLLQNGADVNARNIYGQGHGHISEVDPLRLNPLMILFLAFFACGELKTALMQACRFGHWEVVQTLLVFRCNVSKVDSLSSRTALHLAAAGGHVKCARLLLAAAAGDGDRFVNRAASGGVTALHLAALHGHVDCVHLLIDEHADLAAQTLPCVASPMGSIGAGSTPLHYAAAGGEVKCCQILVSRGADRTAVNCNGWLPVDVARTWGCHWLEHVLSPKSHLPIPKFPPSGYLSSPLASVLSLARDCGLVLNTSSEFSDSVVDDGDGCAVCLERPCNVAAEVCGHELCVKCALDLCSVIKSYDVPGIAGSIPCPLCRSAIASFRKRAASEAEDGPEPDLSPACSGGGHCKSCCGAGDHQASSSPEKKRSTDSDRPILPLYSPPAVLS</sequence>
<dbReference type="GO" id="GO:0008270">
    <property type="term" value="F:zinc ion binding"/>
    <property type="evidence" value="ECO:0007669"/>
    <property type="project" value="UniProtKB-KW"/>
</dbReference>
<reference evidence="15" key="1">
    <citation type="submission" date="2018-04" db="EMBL/GenBank/DDBJ databases">
        <title>WGS assembly of Panicum hallii.</title>
        <authorList>
            <person name="Lovell J."/>
            <person name="Jenkins J."/>
            <person name="Lowry D."/>
            <person name="Mamidi S."/>
            <person name="Sreedasyam A."/>
            <person name="Weng X."/>
            <person name="Barry K."/>
            <person name="Bonette J."/>
            <person name="Campitelli B."/>
            <person name="Daum C."/>
            <person name="Gordon S."/>
            <person name="Gould B."/>
            <person name="Lipzen A."/>
            <person name="Macqueen A."/>
            <person name="Palacio-Mejia J."/>
            <person name="Plott C."/>
            <person name="Shakirov E."/>
            <person name="Shu S."/>
            <person name="Yoshinaga Y."/>
            <person name="Zane M."/>
            <person name="Rokhsar D."/>
            <person name="Grimwood J."/>
            <person name="Schmutz J."/>
            <person name="Juenger T."/>
        </authorList>
    </citation>
    <scope>NUCLEOTIDE SEQUENCE [LARGE SCALE GENOMIC DNA]</scope>
    <source>
        <strain evidence="15">FIL2</strain>
    </source>
</reference>
<evidence type="ECO:0000256" key="4">
    <source>
        <dbReference type="ARBA" id="ARBA00022679"/>
    </source>
</evidence>
<dbReference type="PANTHER" id="PTHR24161">
    <property type="entry name" value="ANK_REP_REGION DOMAIN-CONTAINING PROTEIN-RELATED"/>
    <property type="match status" value="1"/>
</dbReference>
<feature type="compositionally biased region" description="Basic and acidic residues" evidence="13">
    <location>
        <begin position="424"/>
        <end position="434"/>
    </location>
</feature>
<dbReference type="SUPFAM" id="SSF57850">
    <property type="entry name" value="RING/U-box"/>
    <property type="match status" value="1"/>
</dbReference>
<dbReference type="EMBL" id="CM008049">
    <property type="protein sequence ID" value="PVH48502.1"/>
    <property type="molecule type" value="Genomic_DNA"/>
</dbReference>
<dbReference type="GO" id="GO:0061630">
    <property type="term" value="F:ubiquitin protein ligase activity"/>
    <property type="evidence" value="ECO:0007669"/>
    <property type="project" value="UniProtKB-EC"/>
</dbReference>
<dbReference type="InterPro" id="IPR017907">
    <property type="entry name" value="Znf_RING_CS"/>
</dbReference>
<comment type="catalytic activity">
    <reaction evidence="1">
        <text>S-ubiquitinyl-[E2 ubiquitin-conjugating enzyme]-L-cysteine + [acceptor protein]-L-lysine = [E2 ubiquitin-conjugating enzyme]-L-cysteine + N(6)-ubiquitinyl-[acceptor protein]-L-lysine.</text>
        <dbReference type="EC" id="2.3.2.27"/>
    </reaction>
</comment>
<evidence type="ECO:0000256" key="8">
    <source>
        <dbReference type="ARBA" id="ARBA00022786"/>
    </source>
</evidence>
<dbReference type="PRINTS" id="PR01415">
    <property type="entry name" value="ANKYRIN"/>
</dbReference>
<feature type="repeat" description="ANK" evidence="11">
    <location>
        <begin position="141"/>
        <end position="166"/>
    </location>
</feature>
<evidence type="ECO:0000256" key="11">
    <source>
        <dbReference type="PROSITE-ProRule" id="PRU00023"/>
    </source>
</evidence>
<feature type="repeat" description="ANK" evidence="11">
    <location>
        <begin position="179"/>
        <end position="211"/>
    </location>
</feature>
<keyword evidence="4" id="KW-0808">Transferase</keyword>
<dbReference type="InterPro" id="IPR002110">
    <property type="entry name" value="Ankyrin_rpt"/>
</dbReference>
<feature type="domain" description="RING-type" evidence="14">
    <location>
        <begin position="328"/>
        <end position="377"/>
    </location>
</feature>
<dbReference type="InterPro" id="IPR013083">
    <property type="entry name" value="Znf_RING/FYVE/PHD"/>
</dbReference>
<dbReference type="InterPro" id="IPR001841">
    <property type="entry name" value="Znf_RING"/>
</dbReference>
<evidence type="ECO:0000256" key="9">
    <source>
        <dbReference type="ARBA" id="ARBA00022833"/>
    </source>
</evidence>
<evidence type="ECO:0000256" key="5">
    <source>
        <dbReference type="ARBA" id="ARBA00022723"/>
    </source>
</evidence>
<dbReference type="PROSITE" id="PS50297">
    <property type="entry name" value="ANK_REP_REGION"/>
    <property type="match status" value="4"/>
</dbReference>
<evidence type="ECO:0000256" key="3">
    <source>
        <dbReference type="ARBA" id="ARBA00012483"/>
    </source>
</evidence>
<evidence type="ECO:0000256" key="2">
    <source>
        <dbReference type="ARBA" id="ARBA00004906"/>
    </source>
</evidence>
<dbReference type="SMART" id="SM00248">
    <property type="entry name" value="ANK"/>
    <property type="match status" value="5"/>
</dbReference>
<dbReference type="PROSITE" id="PS50088">
    <property type="entry name" value="ANK_REPEAT"/>
    <property type="match status" value="4"/>
</dbReference>
<gene>
    <name evidence="15" type="ORF">PAHAL_4G343700</name>
</gene>
<dbReference type="PROSITE" id="PS00518">
    <property type="entry name" value="ZF_RING_1"/>
    <property type="match status" value="1"/>
</dbReference>
<name>A0A2T8JF02_9POAL</name>
<dbReference type="SUPFAM" id="SSF48403">
    <property type="entry name" value="Ankyrin repeat"/>
    <property type="match status" value="1"/>
</dbReference>
<evidence type="ECO:0000313" key="15">
    <source>
        <dbReference type="EMBL" id="PVH48502.1"/>
    </source>
</evidence>